<evidence type="ECO:0000256" key="1">
    <source>
        <dbReference type="ARBA" id="ARBA00005254"/>
    </source>
</evidence>
<dbReference type="Gene3D" id="1.10.12.10">
    <property type="entry name" value="Lyase 2-enoyl-coa Hydratase, Chain A, domain 2"/>
    <property type="match status" value="1"/>
</dbReference>
<comment type="similarity">
    <text evidence="1">Belongs to the enoyl-CoA hydratase/isomerase family.</text>
</comment>
<dbReference type="GO" id="GO:0006635">
    <property type="term" value="P:fatty acid beta-oxidation"/>
    <property type="evidence" value="ECO:0007669"/>
    <property type="project" value="TreeGrafter"/>
</dbReference>
<dbReference type="InterPro" id="IPR001753">
    <property type="entry name" value="Enoyl-CoA_hydra/iso"/>
</dbReference>
<gene>
    <name evidence="3" type="ORF">F0M18_08170</name>
</gene>
<keyword evidence="4" id="KW-1185">Reference proteome</keyword>
<dbReference type="FunFam" id="3.90.226.10:FF:000009">
    <property type="entry name" value="Carnitinyl-CoA dehydratase"/>
    <property type="match status" value="1"/>
</dbReference>
<dbReference type="Pfam" id="PF00378">
    <property type="entry name" value="ECH_1"/>
    <property type="match status" value="1"/>
</dbReference>
<evidence type="ECO:0000313" key="3">
    <source>
        <dbReference type="EMBL" id="KAA1192629.1"/>
    </source>
</evidence>
<comment type="caution">
    <text evidence="3">The sequence shown here is derived from an EMBL/GenBank/DDBJ whole genome shotgun (WGS) entry which is preliminary data.</text>
</comment>
<reference evidence="3 4" key="1">
    <citation type="submission" date="2019-09" db="EMBL/GenBank/DDBJ databases">
        <authorList>
            <person name="Chen X.-Y."/>
        </authorList>
    </citation>
    <scope>NUCLEOTIDE SEQUENCE [LARGE SCALE GENOMIC DNA]</scope>
    <source>
        <strain evidence="3 4">NY5</strain>
    </source>
</reference>
<dbReference type="Gene3D" id="3.90.226.10">
    <property type="entry name" value="2-enoyl-CoA Hydratase, Chain A, domain 1"/>
    <property type="match status" value="1"/>
</dbReference>
<evidence type="ECO:0000313" key="4">
    <source>
        <dbReference type="Proteomes" id="UP000323708"/>
    </source>
</evidence>
<dbReference type="CDD" id="cd06558">
    <property type="entry name" value="crotonase-like"/>
    <property type="match status" value="1"/>
</dbReference>
<dbReference type="PANTHER" id="PTHR11941">
    <property type="entry name" value="ENOYL-COA HYDRATASE-RELATED"/>
    <property type="match status" value="1"/>
</dbReference>
<organism evidence="3 4">
    <name type="scientific">Pseudohalioglobus sediminis</name>
    <dbReference type="NCBI Taxonomy" id="2606449"/>
    <lineage>
        <taxon>Bacteria</taxon>
        <taxon>Pseudomonadati</taxon>
        <taxon>Pseudomonadota</taxon>
        <taxon>Gammaproteobacteria</taxon>
        <taxon>Cellvibrionales</taxon>
        <taxon>Halieaceae</taxon>
        <taxon>Pseudohalioglobus</taxon>
    </lineage>
</organism>
<dbReference type="SUPFAM" id="SSF52096">
    <property type="entry name" value="ClpP/crotonase"/>
    <property type="match status" value="1"/>
</dbReference>
<dbReference type="AlphaFoldDB" id="A0A5B0X396"/>
<dbReference type="InterPro" id="IPR029045">
    <property type="entry name" value="ClpP/crotonase-like_dom_sf"/>
</dbReference>
<dbReference type="GO" id="GO:0016836">
    <property type="term" value="F:hydro-lyase activity"/>
    <property type="evidence" value="ECO:0007669"/>
    <property type="project" value="UniProtKB-ARBA"/>
</dbReference>
<name>A0A5B0X396_9GAMM</name>
<dbReference type="PANTHER" id="PTHR11941:SF54">
    <property type="entry name" value="ENOYL-COA HYDRATASE, MITOCHONDRIAL"/>
    <property type="match status" value="1"/>
</dbReference>
<dbReference type="InterPro" id="IPR014748">
    <property type="entry name" value="Enoyl-CoA_hydra_C"/>
</dbReference>
<dbReference type="EMBL" id="VTUX01000003">
    <property type="protein sequence ID" value="KAA1192629.1"/>
    <property type="molecule type" value="Genomic_DNA"/>
</dbReference>
<sequence length="263" mass="28072">MQTENNSSAPPVQVERDQGIGIVTMDRAERLNALNLEMRQAIAAAFGELAAEPDILVIVVTGGDEVFAAGADLKLLVDKGSQEVAELNLAGYWHAVASCEKPVIAAVNGYCLGAGSELMQMCDIVVADTSARIGQPEAKVGIMPGAGGTQRLLRSVGKPVASLMLMCGEALTGERAYQLGLVSELTEEGQALTRALELARKVTRMPPRAMLAIKRTLKQGGDLPLSEALQLEQDEFLQLFDTADQTEGMTAFLEKRKPEFTGN</sequence>
<proteinExistence type="inferred from homology"/>
<dbReference type="FunFam" id="1.10.12.10:FF:000001">
    <property type="entry name" value="Probable enoyl-CoA hydratase, mitochondrial"/>
    <property type="match status" value="1"/>
</dbReference>
<dbReference type="RefSeq" id="WP_149610912.1">
    <property type="nucleotide sequence ID" value="NZ_VTUX01000003.1"/>
</dbReference>
<protein>
    <submittedName>
        <fullName evidence="3">Enoyl-CoA hydratase</fullName>
    </submittedName>
</protein>
<accession>A0A5B0X396</accession>
<dbReference type="Proteomes" id="UP000323708">
    <property type="component" value="Unassembled WGS sequence"/>
</dbReference>
<keyword evidence="2" id="KW-0456">Lyase</keyword>
<evidence type="ECO:0000256" key="2">
    <source>
        <dbReference type="ARBA" id="ARBA00023239"/>
    </source>
</evidence>